<keyword evidence="2" id="KW-0732">Signal</keyword>
<evidence type="ECO:0008006" key="5">
    <source>
        <dbReference type="Google" id="ProtNLM"/>
    </source>
</evidence>
<feature type="chain" id="PRO_5026986200" description="YbaB/EbfC family DNA-binding protein" evidence="2">
    <location>
        <begin position="43"/>
        <end position="173"/>
    </location>
</feature>
<name>A0A6P2G5W8_9BURK</name>
<evidence type="ECO:0000256" key="2">
    <source>
        <dbReference type="SAM" id="SignalP"/>
    </source>
</evidence>
<dbReference type="Proteomes" id="UP000494201">
    <property type="component" value="Unassembled WGS sequence"/>
</dbReference>
<feature type="compositionally biased region" description="Low complexity" evidence="1">
    <location>
        <begin position="158"/>
        <end position="173"/>
    </location>
</feature>
<accession>A0A6P2G5W8</accession>
<protein>
    <recommendedName>
        <fullName evidence="5">YbaB/EbfC family DNA-binding protein</fullName>
    </recommendedName>
</protein>
<feature type="region of interest" description="Disordered" evidence="1">
    <location>
        <begin position="153"/>
        <end position="173"/>
    </location>
</feature>
<feature type="signal peptide" evidence="2">
    <location>
        <begin position="1"/>
        <end position="42"/>
    </location>
</feature>
<dbReference type="AlphaFoldDB" id="A0A6P2G5W8"/>
<organism evidence="3 4">
    <name type="scientific">Burkholderia anthina</name>
    <dbReference type="NCBI Taxonomy" id="179879"/>
    <lineage>
        <taxon>Bacteria</taxon>
        <taxon>Pseudomonadati</taxon>
        <taxon>Pseudomonadota</taxon>
        <taxon>Betaproteobacteria</taxon>
        <taxon>Burkholderiales</taxon>
        <taxon>Burkholderiaceae</taxon>
        <taxon>Burkholderia</taxon>
        <taxon>Burkholderia cepacia complex</taxon>
    </lineage>
</organism>
<proteinExistence type="predicted"/>
<dbReference type="EMBL" id="CABVLY010000005">
    <property type="protein sequence ID" value="VVU49043.1"/>
    <property type="molecule type" value="Genomic_DNA"/>
</dbReference>
<evidence type="ECO:0000256" key="1">
    <source>
        <dbReference type="SAM" id="MobiDB-lite"/>
    </source>
</evidence>
<evidence type="ECO:0000313" key="4">
    <source>
        <dbReference type="Proteomes" id="UP000494201"/>
    </source>
</evidence>
<sequence length="173" mass="18502">MVRAGEQAKGDVMKRRLEWTVSGWLRTLAFVCVLAACAPAVAQTADVPQPWISYAQLVGRQFQAWLEADGEAPDRLHRYLEERVLKASAEAPPPAIVVRAWIGPNGAVTRVEFASLGAPDADATLRQLLTANPLTEPPPPDMLQPLRVRLRLTPNPDAAAAAPASAGSAARAP</sequence>
<evidence type="ECO:0000313" key="3">
    <source>
        <dbReference type="EMBL" id="VVU49043.1"/>
    </source>
</evidence>
<gene>
    <name evidence="3" type="ORF">BAN20980_01742</name>
</gene>
<reference evidence="3 4" key="1">
    <citation type="submission" date="2019-09" db="EMBL/GenBank/DDBJ databases">
        <authorList>
            <person name="Depoorter E."/>
        </authorList>
    </citation>
    <scope>NUCLEOTIDE SEQUENCE [LARGE SCALE GENOMIC DNA]</scope>
    <source>
        <strain evidence="3">LMG 20980</strain>
    </source>
</reference>